<protein>
    <recommendedName>
        <fullName evidence="5">Peptidase S33 tripeptidyl aminopeptidase-like C-terminal domain-containing protein</fullName>
    </recommendedName>
</protein>
<comment type="similarity">
    <text evidence="1">Belongs to the peptidase S33 family.</text>
</comment>
<dbReference type="SUPFAM" id="SSF53474">
    <property type="entry name" value="alpha/beta-Hydrolases"/>
    <property type="match status" value="1"/>
</dbReference>
<feature type="region of interest" description="Disordered" evidence="3">
    <location>
        <begin position="698"/>
        <end position="732"/>
    </location>
</feature>
<evidence type="ECO:0000256" key="1">
    <source>
        <dbReference type="ARBA" id="ARBA00010088"/>
    </source>
</evidence>
<evidence type="ECO:0000259" key="5">
    <source>
        <dbReference type="Pfam" id="PF08386"/>
    </source>
</evidence>
<keyword evidence="2" id="KW-0378">Hydrolase</keyword>
<dbReference type="GO" id="GO:0016787">
    <property type="term" value="F:hydrolase activity"/>
    <property type="evidence" value="ECO:0007669"/>
    <property type="project" value="UniProtKB-KW"/>
</dbReference>
<dbReference type="Proteomes" id="UP001320420">
    <property type="component" value="Unassembled WGS sequence"/>
</dbReference>
<reference evidence="6 7" key="1">
    <citation type="submission" date="2024-02" db="EMBL/GenBank/DDBJ databases">
        <title>De novo assembly and annotation of 12 fungi associated with fruit tree decline syndrome in Ontario, Canada.</title>
        <authorList>
            <person name="Sulman M."/>
            <person name="Ellouze W."/>
            <person name="Ilyukhin E."/>
        </authorList>
    </citation>
    <scope>NUCLEOTIDE SEQUENCE [LARGE SCALE GENOMIC DNA]</scope>
    <source>
        <strain evidence="6 7">M11/M66-122</strain>
    </source>
</reference>
<keyword evidence="4" id="KW-0812">Transmembrane</keyword>
<feature type="transmembrane region" description="Helical" evidence="4">
    <location>
        <begin position="20"/>
        <end position="39"/>
    </location>
</feature>
<evidence type="ECO:0000256" key="2">
    <source>
        <dbReference type="ARBA" id="ARBA00022801"/>
    </source>
</evidence>
<sequence>MGTDLVVVERRPTSWNHHGLRLKALLGTIVAILICLSWANLGRGNDDEPGILPYRSLSHSPYGRFPIPNDPFHFLPCTNTTIPPPLEDPHPERTWGRLFDPDPDHWSWGNKSTTTATTTGSNTAVQAAFTTSKRQDPYDGRGIYMCGYLDVPLDYTNASDSRIVRLAITKFQVSGLAFDDGTSAGTTAAAAEDGSAPGPGPGPGPRGRKSKRTIVIEPGGPGGSGTSFAWREAENISKRLSDGTFDVLGWDPRGVNATRPAVSCFPYDADRDRWRLLATPFLEASGPGPGPGPGQRSQLELADAMNEAIFGACWARHGDLGRFVSTAFVARDLERIRAALALGGGGGGEDDDDELTGYLVSYGTGIGQTYANMFPDRVGRLVLDGTEYVRDHRLLGGFGWTALDNGTDAWNDGFLGECVRAGPAHCALAQPSTKNTAGDDSVSVGELQARMRSLLASLLARPIPAYTEASGPSLVTYPAVVSFIYGALYNAQTWPRLAQILRGLEQGNATLAAAALEEAAWEYDPTKPFPKAKAKASSSDELERLVICSDSYDAPQPEDGLDWWLALWANMTAKSWVAGNDRFHAVFPCRHFAAYWPEPAEVYRGDLNRTLRHPVLLIAETYDPATPLRNGRRLLGEMGANARLVVHHGYGHSSRDRSNCTDSIARDFVLRGVLPEGPETDCFANEKPYLYGVKKGERDDVGTAGLPVERPVTVPQDTEQLPEAEALPDVEL</sequence>
<comment type="caution">
    <text evidence="6">The sequence shown here is derived from an EMBL/GenBank/DDBJ whole genome shotgun (WGS) entry which is preliminary data.</text>
</comment>
<dbReference type="InterPro" id="IPR013595">
    <property type="entry name" value="Pept_S33_TAP-like_C"/>
</dbReference>
<dbReference type="PANTHER" id="PTHR43248:SF25">
    <property type="entry name" value="AB HYDROLASE-1 DOMAIN-CONTAINING PROTEIN-RELATED"/>
    <property type="match status" value="1"/>
</dbReference>
<feature type="compositionally biased region" description="Acidic residues" evidence="3">
    <location>
        <begin position="720"/>
        <end position="732"/>
    </location>
</feature>
<dbReference type="Pfam" id="PF08386">
    <property type="entry name" value="Abhydrolase_4"/>
    <property type="match status" value="1"/>
</dbReference>
<accession>A0AAN9UYH3</accession>
<dbReference type="InterPro" id="IPR051601">
    <property type="entry name" value="Serine_prot/Carboxylest_S33"/>
</dbReference>
<dbReference type="AlphaFoldDB" id="A0AAN9UYH3"/>
<gene>
    <name evidence="6" type="ORF">SLS62_001830</name>
</gene>
<evidence type="ECO:0000256" key="3">
    <source>
        <dbReference type="SAM" id="MobiDB-lite"/>
    </source>
</evidence>
<evidence type="ECO:0000256" key="4">
    <source>
        <dbReference type="SAM" id="Phobius"/>
    </source>
</evidence>
<dbReference type="InterPro" id="IPR029058">
    <property type="entry name" value="AB_hydrolase_fold"/>
</dbReference>
<name>A0AAN9UYH3_9PEZI</name>
<keyword evidence="7" id="KW-1185">Reference proteome</keyword>
<keyword evidence="4" id="KW-1133">Transmembrane helix</keyword>
<feature type="domain" description="Peptidase S33 tripeptidyl aminopeptidase-like C-terminal" evidence="5">
    <location>
        <begin position="594"/>
        <end position="682"/>
    </location>
</feature>
<evidence type="ECO:0000313" key="7">
    <source>
        <dbReference type="Proteomes" id="UP001320420"/>
    </source>
</evidence>
<dbReference type="EMBL" id="JAKJXP020000008">
    <property type="protein sequence ID" value="KAK7756236.1"/>
    <property type="molecule type" value="Genomic_DNA"/>
</dbReference>
<feature type="region of interest" description="Disordered" evidence="3">
    <location>
        <begin position="185"/>
        <end position="228"/>
    </location>
</feature>
<proteinExistence type="inferred from homology"/>
<dbReference type="PANTHER" id="PTHR43248">
    <property type="entry name" value="2-SUCCINYL-6-HYDROXY-2,4-CYCLOHEXADIENE-1-CARBOXYLATE SYNTHASE"/>
    <property type="match status" value="1"/>
</dbReference>
<keyword evidence="4" id="KW-0472">Membrane</keyword>
<organism evidence="6 7">
    <name type="scientific">Diatrype stigma</name>
    <dbReference type="NCBI Taxonomy" id="117547"/>
    <lineage>
        <taxon>Eukaryota</taxon>
        <taxon>Fungi</taxon>
        <taxon>Dikarya</taxon>
        <taxon>Ascomycota</taxon>
        <taxon>Pezizomycotina</taxon>
        <taxon>Sordariomycetes</taxon>
        <taxon>Xylariomycetidae</taxon>
        <taxon>Xylariales</taxon>
        <taxon>Diatrypaceae</taxon>
        <taxon>Diatrype</taxon>
    </lineage>
</organism>
<dbReference type="Gene3D" id="3.40.50.1820">
    <property type="entry name" value="alpha/beta hydrolase"/>
    <property type="match status" value="1"/>
</dbReference>
<feature type="compositionally biased region" description="Low complexity" evidence="3">
    <location>
        <begin position="185"/>
        <end position="196"/>
    </location>
</feature>
<evidence type="ECO:0000313" key="6">
    <source>
        <dbReference type="EMBL" id="KAK7756236.1"/>
    </source>
</evidence>